<feature type="transmembrane region" description="Helical" evidence="1">
    <location>
        <begin position="55"/>
        <end position="74"/>
    </location>
</feature>
<protein>
    <submittedName>
        <fullName evidence="2">Uncharacterized protein</fullName>
    </submittedName>
</protein>
<dbReference type="EMBL" id="WNTK01000343">
    <property type="protein sequence ID" value="KAG9470176.1"/>
    <property type="molecule type" value="Genomic_DNA"/>
</dbReference>
<name>A0A8J6EJL1_ELECQ</name>
<gene>
    <name evidence="2" type="ORF">GDO78_018712</name>
</gene>
<dbReference type="OrthoDB" id="10565539at2759"/>
<accession>A0A8J6EJL1</accession>
<keyword evidence="1" id="KW-0472">Membrane</keyword>
<comment type="caution">
    <text evidence="2">The sequence shown here is derived from an EMBL/GenBank/DDBJ whole genome shotgun (WGS) entry which is preliminary data.</text>
</comment>
<keyword evidence="1" id="KW-1133">Transmembrane helix</keyword>
<evidence type="ECO:0000313" key="2">
    <source>
        <dbReference type="EMBL" id="KAG9470176.1"/>
    </source>
</evidence>
<proteinExistence type="predicted"/>
<organism evidence="2 3">
    <name type="scientific">Eleutherodactylus coqui</name>
    <name type="common">Puerto Rican coqui</name>
    <dbReference type="NCBI Taxonomy" id="57060"/>
    <lineage>
        <taxon>Eukaryota</taxon>
        <taxon>Metazoa</taxon>
        <taxon>Chordata</taxon>
        <taxon>Craniata</taxon>
        <taxon>Vertebrata</taxon>
        <taxon>Euteleostomi</taxon>
        <taxon>Amphibia</taxon>
        <taxon>Batrachia</taxon>
        <taxon>Anura</taxon>
        <taxon>Neobatrachia</taxon>
        <taxon>Hyloidea</taxon>
        <taxon>Eleutherodactylidae</taxon>
        <taxon>Eleutherodactylinae</taxon>
        <taxon>Eleutherodactylus</taxon>
        <taxon>Eleutherodactylus</taxon>
    </lineage>
</organism>
<sequence length="98" mass="11042">MAVSEEGADRTYCSTRKHFIFYYKRGSGFPVSPKNSREEVDTTIQSVHLFGAETTFISCGGVFALPILFLLALLQQVFAGRWPVYKSVPCQNNVCNWI</sequence>
<reference evidence="2" key="1">
    <citation type="thesis" date="2020" institute="ProQuest LLC" country="789 East Eisenhower Parkway, Ann Arbor, MI, USA">
        <title>Comparative Genomics and Chromosome Evolution.</title>
        <authorList>
            <person name="Mudd A.B."/>
        </authorList>
    </citation>
    <scope>NUCLEOTIDE SEQUENCE</scope>
    <source>
        <strain evidence="2">HN-11 Male</strain>
        <tissue evidence="2">Kidney and liver</tissue>
    </source>
</reference>
<evidence type="ECO:0000313" key="3">
    <source>
        <dbReference type="Proteomes" id="UP000770717"/>
    </source>
</evidence>
<keyword evidence="1" id="KW-0812">Transmembrane</keyword>
<dbReference type="Proteomes" id="UP000770717">
    <property type="component" value="Unassembled WGS sequence"/>
</dbReference>
<dbReference type="AlphaFoldDB" id="A0A8J6EJL1"/>
<evidence type="ECO:0000256" key="1">
    <source>
        <dbReference type="SAM" id="Phobius"/>
    </source>
</evidence>
<keyword evidence="3" id="KW-1185">Reference proteome</keyword>